<proteinExistence type="predicted"/>
<dbReference type="RefSeq" id="WP_015254205.1">
    <property type="nucleotide sequence ID" value="NC_019897.1"/>
</dbReference>
<evidence type="ECO:0000313" key="12">
    <source>
        <dbReference type="Proteomes" id="UP000010795"/>
    </source>
</evidence>
<dbReference type="InterPro" id="IPR011006">
    <property type="entry name" value="CheY-like_superfamily"/>
</dbReference>
<dbReference type="SUPFAM" id="SSF46689">
    <property type="entry name" value="Homeodomain-like"/>
    <property type="match status" value="2"/>
</dbReference>
<evidence type="ECO:0000256" key="8">
    <source>
        <dbReference type="PROSITE-ProRule" id="PRU00169"/>
    </source>
</evidence>
<dbReference type="SMART" id="SM00448">
    <property type="entry name" value="REC"/>
    <property type="match status" value="1"/>
</dbReference>
<feature type="modified residue" description="4-aspartylphosphate" evidence="8">
    <location>
        <position position="55"/>
    </location>
</feature>
<dbReference type="AlphaFoldDB" id="L0EB04"/>
<feature type="domain" description="Response regulatory" evidence="10">
    <location>
        <begin position="3"/>
        <end position="120"/>
    </location>
</feature>
<keyword evidence="4" id="KW-0902">Two-component regulatory system</keyword>
<dbReference type="eggNOG" id="COG4753">
    <property type="taxonomic scope" value="Bacteria"/>
</dbReference>
<evidence type="ECO:0000256" key="1">
    <source>
        <dbReference type="ARBA" id="ARBA00004496"/>
    </source>
</evidence>
<evidence type="ECO:0000256" key="2">
    <source>
        <dbReference type="ARBA" id="ARBA00022490"/>
    </source>
</evidence>
<gene>
    <name evidence="11" type="ordered locus">Theco_1282</name>
</gene>
<keyword evidence="5" id="KW-0805">Transcription regulation</keyword>
<dbReference type="GO" id="GO:0043565">
    <property type="term" value="F:sequence-specific DNA binding"/>
    <property type="evidence" value="ECO:0007669"/>
    <property type="project" value="InterPro"/>
</dbReference>
<dbReference type="PROSITE" id="PS01124">
    <property type="entry name" value="HTH_ARAC_FAMILY_2"/>
    <property type="match status" value="1"/>
</dbReference>
<evidence type="ECO:0000256" key="6">
    <source>
        <dbReference type="ARBA" id="ARBA00023125"/>
    </source>
</evidence>
<reference evidence="12" key="1">
    <citation type="submission" date="2012-01" db="EMBL/GenBank/DDBJ databases">
        <title>Complete sequence of chromosome of Thermobacillus composti KWC4.</title>
        <authorList>
            <person name="Lucas S."/>
            <person name="Han J."/>
            <person name="Lapidus A."/>
            <person name="Cheng J.-F."/>
            <person name="Goodwin L."/>
            <person name="Pitluck S."/>
            <person name="Peters L."/>
            <person name="Ovchinnikova G."/>
            <person name="Teshima H."/>
            <person name="Detter J.C."/>
            <person name="Han C."/>
            <person name="Tapia R."/>
            <person name="Land M."/>
            <person name="Hauser L."/>
            <person name="Kyrpides N."/>
            <person name="Ivanova N."/>
            <person name="Pagani I."/>
            <person name="Anderson I."/>
            <person name="Woyke T."/>
        </authorList>
    </citation>
    <scope>NUCLEOTIDE SEQUENCE [LARGE SCALE GENOMIC DNA]</scope>
    <source>
        <strain evidence="12">DSM 18247 / JCM 13945 / KWC4</strain>
    </source>
</reference>
<evidence type="ECO:0000256" key="3">
    <source>
        <dbReference type="ARBA" id="ARBA00022553"/>
    </source>
</evidence>
<dbReference type="PRINTS" id="PR00032">
    <property type="entry name" value="HTHARAC"/>
</dbReference>
<dbReference type="Pfam" id="PF12833">
    <property type="entry name" value="HTH_18"/>
    <property type="match status" value="1"/>
</dbReference>
<dbReference type="OrthoDB" id="159632at2"/>
<evidence type="ECO:0000313" key="11">
    <source>
        <dbReference type="EMBL" id="AGA57448.1"/>
    </source>
</evidence>
<dbReference type="PROSITE" id="PS50110">
    <property type="entry name" value="RESPONSE_REGULATORY"/>
    <property type="match status" value="1"/>
</dbReference>
<dbReference type="Pfam" id="PF00072">
    <property type="entry name" value="Response_reg"/>
    <property type="match status" value="1"/>
</dbReference>
<dbReference type="KEGG" id="tco:Theco_1282"/>
<evidence type="ECO:0000256" key="5">
    <source>
        <dbReference type="ARBA" id="ARBA00023015"/>
    </source>
</evidence>
<dbReference type="PANTHER" id="PTHR42713:SF3">
    <property type="entry name" value="TRANSCRIPTIONAL REGULATORY PROTEIN HPTR"/>
    <property type="match status" value="1"/>
</dbReference>
<dbReference type="InterPro" id="IPR051552">
    <property type="entry name" value="HptR"/>
</dbReference>
<dbReference type="PANTHER" id="PTHR42713">
    <property type="entry name" value="HISTIDINE KINASE-RELATED"/>
    <property type="match status" value="1"/>
</dbReference>
<name>L0EB04_THECK</name>
<keyword evidence="2" id="KW-0963">Cytoplasm</keyword>
<evidence type="ECO:0000259" key="10">
    <source>
        <dbReference type="PROSITE" id="PS50110"/>
    </source>
</evidence>
<dbReference type="STRING" id="717605.Theco_1282"/>
<evidence type="ECO:0000259" key="9">
    <source>
        <dbReference type="PROSITE" id="PS01124"/>
    </source>
</evidence>
<dbReference type="InterPro" id="IPR020449">
    <property type="entry name" value="Tscrpt_reg_AraC-type_HTH"/>
</dbReference>
<keyword evidence="3 8" id="KW-0597">Phosphoprotein</keyword>
<sequence length="394" mass="45592">MWNLMVVEDEPIVRMGLRYMIHWENLNVCWKAEASNGEEALGILADEDIHIVMTDIRMPGMDGLALADEIKRRNPSIALIFLSSYDNFPYVKEAVRLGAVNYLHKPTMDEREVEETLQKAVEQLERTMQCQPPQLMEEKINAFLLSLLDKYTYPARIIVPELLEEPYRSRGVWLTTFRVRDDAASGVAETDRMKFLSIRCVIDEYASREWGGFVFHRNHREIIWLAPAVAGTGAEGKEARDAYVDKLRQRVFELLNVPLVISCSSVYGRLDQIPKAYLEAELNCPANQQFHSLHVRLAKEYVDRHLLEDVSLAKVAETIAISPSYLSRIFLKEVGESFSDYVIRNKTEYSKKLLRETNLKVYEIAEKLGYTNPHYFSKLFKERVGMTPLEYRNQ</sequence>
<keyword evidence="6 11" id="KW-0238">DNA-binding</keyword>
<feature type="domain" description="HTH araC/xylS-type" evidence="9">
    <location>
        <begin position="296"/>
        <end position="394"/>
    </location>
</feature>
<dbReference type="CDD" id="cd17536">
    <property type="entry name" value="REC_YesN-like"/>
    <property type="match status" value="1"/>
</dbReference>
<keyword evidence="7" id="KW-0804">Transcription</keyword>
<evidence type="ECO:0000256" key="7">
    <source>
        <dbReference type="ARBA" id="ARBA00023163"/>
    </source>
</evidence>
<organism evidence="11 12">
    <name type="scientific">Thermobacillus composti (strain DSM 18247 / JCM 13945 / KWC4)</name>
    <dbReference type="NCBI Taxonomy" id="717605"/>
    <lineage>
        <taxon>Bacteria</taxon>
        <taxon>Bacillati</taxon>
        <taxon>Bacillota</taxon>
        <taxon>Bacilli</taxon>
        <taxon>Bacillales</taxon>
        <taxon>Paenibacillaceae</taxon>
        <taxon>Thermobacillus</taxon>
    </lineage>
</organism>
<protein>
    <submittedName>
        <fullName evidence="11">Response regulator containing CheY-like receiver domain and AraC-type DNA-binding domain</fullName>
    </submittedName>
</protein>
<dbReference type="GO" id="GO:0000160">
    <property type="term" value="P:phosphorelay signal transduction system"/>
    <property type="evidence" value="ECO:0007669"/>
    <property type="project" value="UniProtKB-KW"/>
</dbReference>
<accession>L0EB04</accession>
<dbReference type="Gene3D" id="1.10.10.60">
    <property type="entry name" value="Homeodomain-like"/>
    <property type="match status" value="2"/>
</dbReference>
<dbReference type="SMART" id="SM00342">
    <property type="entry name" value="HTH_ARAC"/>
    <property type="match status" value="1"/>
</dbReference>
<dbReference type="HOGENOM" id="CLU_000445_5_0_9"/>
<dbReference type="SUPFAM" id="SSF52172">
    <property type="entry name" value="CheY-like"/>
    <property type="match status" value="1"/>
</dbReference>
<dbReference type="GO" id="GO:0005737">
    <property type="term" value="C:cytoplasm"/>
    <property type="evidence" value="ECO:0007669"/>
    <property type="project" value="UniProtKB-SubCell"/>
</dbReference>
<dbReference type="Proteomes" id="UP000010795">
    <property type="component" value="Chromosome"/>
</dbReference>
<dbReference type="eggNOG" id="COG2207">
    <property type="taxonomic scope" value="Bacteria"/>
</dbReference>
<dbReference type="Gene3D" id="3.40.50.2300">
    <property type="match status" value="1"/>
</dbReference>
<comment type="subcellular location">
    <subcellularLocation>
        <location evidence="1">Cytoplasm</location>
    </subcellularLocation>
</comment>
<keyword evidence="12" id="KW-1185">Reference proteome</keyword>
<dbReference type="InterPro" id="IPR009057">
    <property type="entry name" value="Homeodomain-like_sf"/>
</dbReference>
<dbReference type="InterPro" id="IPR018060">
    <property type="entry name" value="HTH_AraC"/>
</dbReference>
<dbReference type="InterPro" id="IPR001789">
    <property type="entry name" value="Sig_transdc_resp-reg_receiver"/>
</dbReference>
<evidence type="ECO:0000256" key="4">
    <source>
        <dbReference type="ARBA" id="ARBA00023012"/>
    </source>
</evidence>
<dbReference type="EMBL" id="CP003255">
    <property type="protein sequence ID" value="AGA57448.1"/>
    <property type="molecule type" value="Genomic_DNA"/>
</dbReference>
<dbReference type="GO" id="GO:0003700">
    <property type="term" value="F:DNA-binding transcription factor activity"/>
    <property type="evidence" value="ECO:0007669"/>
    <property type="project" value="InterPro"/>
</dbReference>